<feature type="transmembrane region" description="Helical" evidence="7">
    <location>
        <begin position="640"/>
        <end position="661"/>
    </location>
</feature>
<reference evidence="8 9" key="1">
    <citation type="submission" date="2016-07" db="EMBL/GenBank/DDBJ databases">
        <title>Pervasive Adenine N6-methylation of Active Genes in Fungi.</title>
        <authorList>
            <consortium name="DOE Joint Genome Institute"/>
            <person name="Mondo S.J."/>
            <person name="Dannebaum R.O."/>
            <person name="Kuo R.C."/>
            <person name="Labutti K."/>
            <person name="Haridas S."/>
            <person name="Kuo A."/>
            <person name="Salamov A."/>
            <person name="Ahrendt S.R."/>
            <person name="Lipzen A."/>
            <person name="Sullivan W."/>
            <person name="Andreopoulos W.B."/>
            <person name="Clum A."/>
            <person name="Lindquist E."/>
            <person name="Daum C."/>
            <person name="Ramamoorthy G.K."/>
            <person name="Gryganskyi A."/>
            <person name="Culley D."/>
            <person name="Magnuson J.K."/>
            <person name="James T.Y."/>
            <person name="O'Malley M.A."/>
            <person name="Stajich J.E."/>
            <person name="Spatafora J.W."/>
            <person name="Visel A."/>
            <person name="Grigoriev I.V."/>
        </authorList>
    </citation>
    <scope>NUCLEOTIDE SEQUENCE [LARGE SCALE GENOMIC DNA]</scope>
    <source>
        <strain evidence="8 9">PL171</strain>
    </source>
</reference>
<feature type="transmembrane region" description="Helical" evidence="7">
    <location>
        <begin position="41"/>
        <end position="60"/>
    </location>
</feature>
<evidence type="ECO:0000313" key="9">
    <source>
        <dbReference type="Proteomes" id="UP000193411"/>
    </source>
</evidence>
<dbReference type="Pfam" id="PF07690">
    <property type="entry name" value="MFS_1"/>
    <property type="match status" value="1"/>
</dbReference>
<dbReference type="InterPro" id="IPR001958">
    <property type="entry name" value="Tet-R_TetA/multi-R_MdtG-like"/>
</dbReference>
<keyword evidence="5 7" id="KW-0472">Membrane</keyword>
<feature type="transmembrane region" description="Helical" evidence="7">
    <location>
        <begin position="362"/>
        <end position="383"/>
    </location>
</feature>
<comment type="subcellular location">
    <subcellularLocation>
        <location evidence="2">Cell membrane</location>
    </subcellularLocation>
    <subcellularLocation>
        <location evidence="1">Membrane</location>
        <topology evidence="1">Multi-pass membrane protein</topology>
    </subcellularLocation>
</comment>
<keyword evidence="3 7" id="KW-0812">Transmembrane</keyword>
<feature type="transmembrane region" description="Helical" evidence="7">
    <location>
        <begin position="583"/>
        <end position="601"/>
    </location>
</feature>
<dbReference type="InterPro" id="IPR011701">
    <property type="entry name" value="MFS"/>
</dbReference>
<dbReference type="SUPFAM" id="SSF103473">
    <property type="entry name" value="MFS general substrate transporter"/>
    <property type="match status" value="2"/>
</dbReference>
<dbReference type="Proteomes" id="UP000193411">
    <property type="component" value="Unassembled WGS sequence"/>
</dbReference>
<organism evidence="8 9">
    <name type="scientific">Catenaria anguillulae PL171</name>
    <dbReference type="NCBI Taxonomy" id="765915"/>
    <lineage>
        <taxon>Eukaryota</taxon>
        <taxon>Fungi</taxon>
        <taxon>Fungi incertae sedis</taxon>
        <taxon>Blastocladiomycota</taxon>
        <taxon>Blastocladiomycetes</taxon>
        <taxon>Blastocladiales</taxon>
        <taxon>Catenariaceae</taxon>
        <taxon>Catenaria</taxon>
    </lineage>
</organism>
<feature type="transmembrane region" description="Helical" evidence="7">
    <location>
        <begin position="218"/>
        <end position="238"/>
    </location>
</feature>
<feature type="transmembrane region" description="Helical" evidence="7">
    <location>
        <begin position="182"/>
        <end position="206"/>
    </location>
</feature>
<feature type="compositionally biased region" description="Polar residues" evidence="6">
    <location>
        <begin position="1"/>
        <end position="10"/>
    </location>
</feature>
<dbReference type="EMBL" id="MCFL01000023">
    <property type="protein sequence ID" value="ORZ35226.1"/>
    <property type="molecule type" value="Genomic_DNA"/>
</dbReference>
<proteinExistence type="predicted"/>
<dbReference type="PANTHER" id="PTHR23507">
    <property type="entry name" value="ZGC:174356"/>
    <property type="match status" value="1"/>
</dbReference>
<keyword evidence="4 7" id="KW-1133">Transmembrane helix</keyword>
<keyword evidence="9" id="KW-1185">Reference proteome</keyword>
<protein>
    <submittedName>
        <fullName evidence="8">Major facilitator superfamily domain-containing protein</fullName>
    </submittedName>
</protein>
<evidence type="ECO:0000256" key="1">
    <source>
        <dbReference type="ARBA" id="ARBA00004141"/>
    </source>
</evidence>
<feature type="transmembrane region" description="Helical" evidence="7">
    <location>
        <begin position="118"/>
        <end position="142"/>
    </location>
</feature>
<evidence type="ECO:0000256" key="7">
    <source>
        <dbReference type="SAM" id="Phobius"/>
    </source>
</evidence>
<sequence length="707" mass="76473">MSTSSESTATGPVARGSHPPDSELAATDPARFERRQRRRKAYISLVVPFTLAISFSMIGAPQSQFLLRHICREVFNREEQASSSAAVVTARSWISPVMGVGVLEPPMAYCQQPDVQRIITWTTTVLGLCSTIPSLLVTSINGRLSDNPRIGRKPFMLTPIVAELINIFVLVLVAKLQLASSFLAIGYFFMGWSGGFSTFMMAYYALVSEYVAAARRTYFFTLVEASILSGMTLGPLLMSTIVHTFPVDPLAIFYASAVVQALTAALIMVLIDGRPVSSVTATRGEEQASDRATGAQETNRGIWAQLKKQVASFTIIWKPWNRTRLLLVMIFVLVSAGFTAHGVAFIPFTYRKFGWTAKEDGVFQAVSTFAKLLSIFAFLPVAYRRNRVKPAQSTPASGSSTGAETDPLLSETLIVEDYDGLRGEYSALRVGDDADDATEISDAGTIHLHPTRTSYSTPTSPRLPAKPHLRNYYLLDGSDTDSDIDDAGPSMSHLLGDRRRRSYADGTRSPGATPFRCHTPLISSAVSTPLLEATTMLPPPPLEVMHLPEASSSSSDHEAVFTAPGNVPAAASNKRGQPMEARVLRYAFLAYGVAFILFGLAPTGLMYLLASPLDAPGVLAFPLMRSMLTQTVPANMQGTLLGLSSTISSLSHIVCPILYTGLYASTVGVFDGAIYFVGATCWFVALVLSLFVQRSDILPLPVGELQG</sequence>
<dbReference type="PRINTS" id="PR01035">
    <property type="entry name" value="TCRTETA"/>
</dbReference>
<evidence type="ECO:0000256" key="6">
    <source>
        <dbReference type="SAM" id="MobiDB-lite"/>
    </source>
</evidence>
<accession>A0A1Y2HKY5</accession>
<dbReference type="GO" id="GO:0016020">
    <property type="term" value="C:membrane"/>
    <property type="evidence" value="ECO:0007669"/>
    <property type="project" value="UniProtKB-SubCell"/>
</dbReference>
<dbReference type="AlphaFoldDB" id="A0A1Y2HKY5"/>
<evidence type="ECO:0000256" key="5">
    <source>
        <dbReference type="ARBA" id="ARBA00023136"/>
    </source>
</evidence>
<evidence type="ECO:0000256" key="4">
    <source>
        <dbReference type="ARBA" id="ARBA00022989"/>
    </source>
</evidence>
<feature type="region of interest" description="Disordered" evidence="6">
    <location>
        <begin position="1"/>
        <end position="29"/>
    </location>
</feature>
<name>A0A1Y2HKY5_9FUNG</name>
<evidence type="ECO:0000256" key="3">
    <source>
        <dbReference type="ARBA" id="ARBA00022692"/>
    </source>
</evidence>
<comment type="caution">
    <text evidence="8">The sequence shown here is derived from an EMBL/GenBank/DDBJ whole genome shotgun (WGS) entry which is preliminary data.</text>
</comment>
<dbReference type="OrthoDB" id="3026777at2759"/>
<evidence type="ECO:0000313" key="8">
    <source>
        <dbReference type="EMBL" id="ORZ35226.1"/>
    </source>
</evidence>
<evidence type="ECO:0000256" key="2">
    <source>
        <dbReference type="ARBA" id="ARBA00004236"/>
    </source>
</evidence>
<feature type="transmembrane region" description="Helical" evidence="7">
    <location>
        <begin position="673"/>
        <end position="692"/>
    </location>
</feature>
<feature type="transmembrane region" description="Helical" evidence="7">
    <location>
        <begin position="325"/>
        <end position="350"/>
    </location>
</feature>
<gene>
    <name evidence="8" type="ORF">BCR44DRAFT_47653</name>
</gene>
<dbReference type="InterPro" id="IPR036259">
    <property type="entry name" value="MFS_trans_sf"/>
</dbReference>
<dbReference type="PANTHER" id="PTHR23507:SF1">
    <property type="entry name" value="FI18259P1-RELATED"/>
    <property type="match status" value="1"/>
</dbReference>
<dbReference type="GO" id="GO:0022857">
    <property type="term" value="F:transmembrane transporter activity"/>
    <property type="evidence" value="ECO:0007669"/>
    <property type="project" value="InterPro"/>
</dbReference>
<feature type="transmembrane region" description="Helical" evidence="7">
    <location>
        <begin position="154"/>
        <end position="176"/>
    </location>
</feature>
<dbReference type="Gene3D" id="1.20.1250.20">
    <property type="entry name" value="MFS general substrate transporter like domains"/>
    <property type="match status" value="2"/>
</dbReference>
<feature type="transmembrane region" description="Helical" evidence="7">
    <location>
        <begin position="250"/>
        <end position="271"/>
    </location>
</feature>